<dbReference type="InterPro" id="IPR006664">
    <property type="entry name" value="OMP_bac"/>
</dbReference>
<keyword evidence="3" id="KW-0998">Cell outer membrane</keyword>
<dbReference type="InterPro" id="IPR036737">
    <property type="entry name" value="OmpA-like_sf"/>
</dbReference>
<organism evidence="7 8">
    <name type="scientific">Vibrio qingdaonensis</name>
    <dbReference type="NCBI Taxonomy" id="2829491"/>
    <lineage>
        <taxon>Bacteria</taxon>
        <taxon>Pseudomonadati</taxon>
        <taxon>Pseudomonadota</taxon>
        <taxon>Gammaproteobacteria</taxon>
        <taxon>Vibrionales</taxon>
        <taxon>Vibrionaceae</taxon>
        <taxon>Vibrio</taxon>
    </lineage>
</organism>
<dbReference type="InterPro" id="IPR050330">
    <property type="entry name" value="Bact_OuterMem_StrucFunc"/>
</dbReference>
<dbReference type="PROSITE" id="PS51123">
    <property type="entry name" value="OMPA_2"/>
    <property type="match status" value="1"/>
</dbReference>
<evidence type="ECO:0000313" key="8">
    <source>
        <dbReference type="Proteomes" id="UP001155587"/>
    </source>
</evidence>
<keyword evidence="8" id="KW-1185">Reference proteome</keyword>
<proteinExistence type="predicted"/>
<dbReference type="InterPro" id="IPR006665">
    <property type="entry name" value="OmpA-like"/>
</dbReference>
<evidence type="ECO:0000259" key="6">
    <source>
        <dbReference type="PROSITE" id="PS51123"/>
    </source>
</evidence>
<dbReference type="Gene3D" id="3.30.1330.60">
    <property type="entry name" value="OmpA-like domain"/>
    <property type="match status" value="1"/>
</dbReference>
<dbReference type="AlphaFoldDB" id="A0A9X3HWA6"/>
<name>A0A9X3HWA6_9VIBR</name>
<feature type="signal peptide" evidence="5">
    <location>
        <begin position="1"/>
        <end position="22"/>
    </location>
</feature>
<evidence type="ECO:0000256" key="2">
    <source>
        <dbReference type="ARBA" id="ARBA00023136"/>
    </source>
</evidence>
<keyword evidence="5" id="KW-0732">Signal</keyword>
<dbReference type="PROSITE" id="PS51257">
    <property type="entry name" value="PROKAR_LIPOPROTEIN"/>
    <property type="match status" value="1"/>
</dbReference>
<evidence type="ECO:0000256" key="5">
    <source>
        <dbReference type="SAM" id="SignalP"/>
    </source>
</evidence>
<gene>
    <name evidence="7" type="ORF">MD535_08560</name>
</gene>
<dbReference type="RefSeq" id="WP_265674452.1">
    <property type="nucleotide sequence ID" value="NZ_JAKRRY010000008.1"/>
</dbReference>
<reference evidence="7" key="1">
    <citation type="submission" date="2022-02" db="EMBL/GenBank/DDBJ databases">
        <title>Vibrio sp. nov, a new bacterium isolated from seawater.</title>
        <authorList>
            <person name="Yuan Y."/>
        </authorList>
    </citation>
    <scope>NUCLEOTIDE SEQUENCE</scope>
    <source>
        <strain evidence="7">ZSDZ65</strain>
    </source>
</reference>
<protein>
    <submittedName>
        <fullName evidence="7">OmpA family protein</fullName>
    </submittedName>
</protein>
<feature type="domain" description="OmpA-like" evidence="6">
    <location>
        <begin position="93"/>
        <end position="210"/>
    </location>
</feature>
<dbReference type="Pfam" id="PF00691">
    <property type="entry name" value="OmpA"/>
    <property type="match status" value="1"/>
</dbReference>
<dbReference type="SUPFAM" id="SSF103088">
    <property type="entry name" value="OmpA-like"/>
    <property type="match status" value="1"/>
</dbReference>
<evidence type="ECO:0000256" key="3">
    <source>
        <dbReference type="ARBA" id="ARBA00023237"/>
    </source>
</evidence>
<keyword evidence="2 4" id="KW-0472">Membrane</keyword>
<comment type="subcellular location">
    <subcellularLocation>
        <location evidence="1">Cell outer membrane</location>
    </subcellularLocation>
</comment>
<dbReference type="GO" id="GO:0009279">
    <property type="term" value="C:cell outer membrane"/>
    <property type="evidence" value="ECO:0007669"/>
    <property type="project" value="UniProtKB-SubCell"/>
</dbReference>
<feature type="chain" id="PRO_5040786845" evidence="5">
    <location>
        <begin position="23"/>
        <end position="210"/>
    </location>
</feature>
<dbReference type="PANTHER" id="PTHR30329:SF21">
    <property type="entry name" value="LIPOPROTEIN YIAD-RELATED"/>
    <property type="match status" value="1"/>
</dbReference>
<dbReference type="Proteomes" id="UP001155587">
    <property type="component" value="Unassembled WGS sequence"/>
</dbReference>
<evidence type="ECO:0000256" key="1">
    <source>
        <dbReference type="ARBA" id="ARBA00004442"/>
    </source>
</evidence>
<dbReference type="PANTHER" id="PTHR30329">
    <property type="entry name" value="STATOR ELEMENT OF FLAGELLAR MOTOR COMPLEX"/>
    <property type="match status" value="1"/>
</dbReference>
<dbReference type="PRINTS" id="PR01021">
    <property type="entry name" value="OMPADOMAIN"/>
</dbReference>
<evidence type="ECO:0000313" key="7">
    <source>
        <dbReference type="EMBL" id="MCW8346058.1"/>
    </source>
</evidence>
<dbReference type="CDD" id="cd07185">
    <property type="entry name" value="OmpA_C-like"/>
    <property type="match status" value="1"/>
</dbReference>
<evidence type="ECO:0000256" key="4">
    <source>
        <dbReference type="PROSITE-ProRule" id="PRU00473"/>
    </source>
</evidence>
<dbReference type="EMBL" id="JAKRRY010000008">
    <property type="protein sequence ID" value="MCW8346058.1"/>
    <property type="molecule type" value="Genomic_DNA"/>
</dbReference>
<comment type="caution">
    <text evidence="7">The sequence shown here is derived from an EMBL/GenBank/DDBJ whole genome shotgun (WGS) entry which is preliminary data.</text>
</comment>
<sequence length="210" mass="22963">MKKIACLIAVGLLAGCSSTSSITDKMFAGMLDTAPRSEHDVMHPDWVKAPHISHSAPVGATVEGPNGQYRTQAWDSLETYLVNHGLDYELVPGDYVMIRLKEKIHFSTGSSRVSDNSSQWLFHLANFLSQQQGIDVVIGGHTDNTGAIVRNDVLSDQRAAMVKETLIKNQVSRQIIYTRGYGEAVPACTNSTSFGKACNRRVELTLIVAK</sequence>
<accession>A0A9X3HWA6</accession>